<dbReference type="Proteomes" id="UP001176806">
    <property type="component" value="Unassembled WGS sequence"/>
</dbReference>
<keyword evidence="2" id="KW-1185">Reference proteome</keyword>
<organism evidence="1 2">
    <name type="scientific">Flavivirga jejuensis</name>
    <dbReference type="NCBI Taxonomy" id="870487"/>
    <lineage>
        <taxon>Bacteria</taxon>
        <taxon>Pseudomonadati</taxon>
        <taxon>Bacteroidota</taxon>
        <taxon>Flavobacteriia</taxon>
        <taxon>Flavobacteriales</taxon>
        <taxon>Flavobacteriaceae</taxon>
        <taxon>Flavivirga</taxon>
    </lineage>
</organism>
<sequence>MNTDKLKVLINKKYPEIHFSVVRYTYIIENQEKEILIMYSNEEYYPYQIFCNKWELFSDTSFFNDTFISNDFDDFTLEIIEESLTLDVSNSKVSLIALNQFNYSIIDIESTFEENEQPKKRTDNYLNLYLLIPNVDANKFKSTRDLDYVTEWIKPERALEKLQIEKDKEVLGQYLNNLKKN</sequence>
<evidence type="ECO:0000313" key="2">
    <source>
        <dbReference type="Proteomes" id="UP001176806"/>
    </source>
</evidence>
<proteinExistence type="predicted"/>
<protein>
    <submittedName>
        <fullName evidence="1">Uncharacterized protein</fullName>
    </submittedName>
</protein>
<accession>A0ABT8WNX2</accession>
<dbReference type="EMBL" id="JAUOEL010000003">
    <property type="protein sequence ID" value="MDO5974622.1"/>
    <property type="molecule type" value="Genomic_DNA"/>
</dbReference>
<name>A0ABT8WNX2_9FLAO</name>
<dbReference type="RefSeq" id="WP_303301756.1">
    <property type="nucleotide sequence ID" value="NZ_BAABDA010000050.1"/>
</dbReference>
<gene>
    <name evidence="1" type="ORF">Q4Q40_10545</name>
</gene>
<reference evidence="1" key="1">
    <citation type="submission" date="2023-07" db="EMBL/GenBank/DDBJ databases">
        <title>Two novel species in the genus Flavivirga.</title>
        <authorList>
            <person name="Kwon K."/>
        </authorList>
    </citation>
    <scope>NUCLEOTIDE SEQUENCE</scope>
    <source>
        <strain evidence="1">KACC 14158</strain>
    </source>
</reference>
<comment type="caution">
    <text evidence="1">The sequence shown here is derived from an EMBL/GenBank/DDBJ whole genome shotgun (WGS) entry which is preliminary data.</text>
</comment>
<evidence type="ECO:0000313" key="1">
    <source>
        <dbReference type="EMBL" id="MDO5974622.1"/>
    </source>
</evidence>